<dbReference type="PANTHER" id="PTHR46224">
    <property type="entry name" value="ANKYRIN REPEAT FAMILY PROTEIN"/>
    <property type="match status" value="1"/>
</dbReference>
<feature type="non-terminal residue" evidence="4">
    <location>
        <position position="699"/>
    </location>
</feature>
<evidence type="ECO:0000313" key="4">
    <source>
        <dbReference type="EMBL" id="KAF4452390.1"/>
    </source>
</evidence>
<feature type="domain" description="Nephrocystin 3-like N-terminal" evidence="3">
    <location>
        <begin position="1"/>
        <end position="144"/>
    </location>
</feature>
<dbReference type="InterPro" id="IPR027417">
    <property type="entry name" value="P-loop_NTPase"/>
</dbReference>
<feature type="repeat" description="ANK" evidence="2">
    <location>
        <begin position="567"/>
        <end position="599"/>
    </location>
</feature>
<evidence type="ECO:0000259" key="3">
    <source>
        <dbReference type="Pfam" id="PF24883"/>
    </source>
</evidence>
<reference evidence="4 5" key="1">
    <citation type="submission" date="2020-01" db="EMBL/GenBank/DDBJ databases">
        <title>Identification and distribution of gene clusters putatively required for synthesis of sphingolipid metabolism inhibitors in phylogenetically diverse species of the filamentous fungus Fusarium.</title>
        <authorList>
            <person name="Kim H.-S."/>
            <person name="Busman M."/>
            <person name="Brown D.W."/>
            <person name="Divon H."/>
            <person name="Uhlig S."/>
            <person name="Proctor R.H."/>
        </authorList>
    </citation>
    <scope>NUCLEOTIDE SEQUENCE [LARGE SCALE GENOMIC DNA]</scope>
    <source>
        <strain evidence="4 5">NRRL 20459</strain>
    </source>
</reference>
<feature type="repeat" description="ANK" evidence="2">
    <location>
        <begin position="360"/>
        <end position="392"/>
    </location>
</feature>
<dbReference type="SMART" id="SM00248">
    <property type="entry name" value="ANK"/>
    <property type="match status" value="7"/>
</dbReference>
<dbReference type="SUPFAM" id="SSF48403">
    <property type="entry name" value="Ankyrin repeat"/>
    <property type="match status" value="1"/>
</dbReference>
<dbReference type="InterPro" id="IPR002110">
    <property type="entry name" value="Ankyrin_rpt"/>
</dbReference>
<proteinExistence type="predicted"/>
<dbReference type="OrthoDB" id="7464126at2759"/>
<dbReference type="PROSITE" id="PS50297">
    <property type="entry name" value="ANK_REP_REGION"/>
    <property type="match status" value="3"/>
</dbReference>
<comment type="caution">
    <text evidence="4">The sequence shown here is derived from an EMBL/GenBank/DDBJ whole genome shotgun (WGS) entry which is preliminary data.</text>
</comment>
<dbReference type="Pfam" id="PF24883">
    <property type="entry name" value="NPHP3_N"/>
    <property type="match status" value="1"/>
</dbReference>
<protein>
    <recommendedName>
        <fullName evidence="3">Nephrocystin 3-like N-terminal domain-containing protein</fullName>
    </recommendedName>
</protein>
<dbReference type="PANTHER" id="PTHR46224:SF64">
    <property type="entry name" value="IQ MOTIF AND ANKYRIN REPEAT DOMAIN-CONTAINING PROTEIN 1"/>
    <property type="match status" value="1"/>
</dbReference>
<dbReference type="Proteomes" id="UP000554235">
    <property type="component" value="Unassembled WGS sequence"/>
</dbReference>
<dbReference type="Gene3D" id="3.40.50.300">
    <property type="entry name" value="P-loop containing nucleotide triphosphate hydrolases"/>
    <property type="match status" value="1"/>
</dbReference>
<evidence type="ECO:0000256" key="1">
    <source>
        <dbReference type="ARBA" id="ARBA00022737"/>
    </source>
</evidence>
<gene>
    <name evidence="4" type="ORF">FALBO_16181</name>
</gene>
<feature type="repeat" description="ANK" evidence="2">
    <location>
        <begin position="497"/>
        <end position="529"/>
    </location>
</feature>
<dbReference type="AlphaFoldDB" id="A0A8H4KLQ5"/>
<keyword evidence="1" id="KW-0677">Repeat</keyword>
<dbReference type="InterPro" id="IPR051616">
    <property type="entry name" value="Cul2-RING_E3_ligase_SR"/>
</dbReference>
<evidence type="ECO:0000313" key="5">
    <source>
        <dbReference type="Proteomes" id="UP000554235"/>
    </source>
</evidence>
<accession>A0A8H4KLQ5</accession>
<dbReference type="Gene3D" id="1.25.40.20">
    <property type="entry name" value="Ankyrin repeat-containing domain"/>
    <property type="match status" value="2"/>
</dbReference>
<dbReference type="Pfam" id="PF00023">
    <property type="entry name" value="Ank"/>
    <property type="match status" value="1"/>
</dbReference>
<feature type="non-terminal residue" evidence="4">
    <location>
        <position position="1"/>
    </location>
</feature>
<sequence>GKSFLSSKVIDRYRIDHEETTHCSGQHDEGFALFYCSRFERARRNLKNILRSYIRQLSEVPRRSARIHKAPYDLYQRGKKIQADISLNDCKVTLEEIINSYPRTTLVLDALDECEADTRRQIAEFFQHLTKTTTRLLKVFLASRKEVGIESYLKSFQGPQMLVQISISDNSSDIEKYVIEKMAKQKVKWKDITPNTKQLVQETLVEKSDGMFRWTYLQWEHLKECSTNDAIRQKLRKLPKTLSGAYDEIYNQYDPEDYERVMLQRTVRWVICALEPLDSLTLLSAIRLESERIDGERAFDESDLTDHTLESAKKVLGSPQESIGVKPVDNSTFGIVAFGFHRALAGWWDKDLDHSLVNSDGQDLLSIAARFGHIDLCEDLLGRGFDVDKHVEKTSQTALGEAMEGRQIETMRLLLKSGANPNWVMQDCSLLCSAAATKDEYVQALLEAGADPDIKCDGTDCEFGCALSTAAWFGNVGAVQALIQKGATINPEPLGGEYGSPLAAAAHRGNLDCTRLLIEHGADPNACLKFGKYGSPLTAAARRGQLDCAHFLIEHGADANACLESGEFGSPLAAAASGGKFDCVRLLIDNGANIDARLGSGKYGSILNAAIVGPSPSLAVVKFLVEEAKADPTQLLLNRLRNIQIKSKEERREIAAYLIQKRQIKAQVLIDNGVPPEDMPPDTVYNVCVSSTASEDEGL</sequence>
<dbReference type="Pfam" id="PF12796">
    <property type="entry name" value="Ank_2"/>
    <property type="match status" value="2"/>
</dbReference>
<dbReference type="EMBL" id="JAADYS010002974">
    <property type="protein sequence ID" value="KAF4452390.1"/>
    <property type="molecule type" value="Genomic_DNA"/>
</dbReference>
<name>A0A8H4KLQ5_9HYPO</name>
<keyword evidence="2" id="KW-0040">ANK repeat</keyword>
<dbReference type="InterPro" id="IPR036770">
    <property type="entry name" value="Ankyrin_rpt-contain_sf"/>
</dbReference>
<organism evidence="4 5">
    <name type="scientific">Fusarium albosuccineum</name>
    <dbReference type="NCBI Taxonomy" id="1237068"/>
    <lineage>
        <taxon>Eukaryota</taxon>
        <taxon>Fungi</taxon>
        <taxon>Dikarya</taxon>
        <taxon>Ascomycota</taxon>
        <taxon>Pezizomycotina</taxon>
        <taxon>Sordariomycetes</taxon>
        <taxon>Hypocreomycetidae</taxon>
        <taxon>Hypocreales</taxon>
        <taxon>Nectriaceae</taxon>
        <taxon>Fusarium</taxon>
        <taxon>Fusarium decemcellulare species complex</taxon>
    </lineage>
</organism>
<evidence type="ECO:0000256" key="2">
    <source>
        <dbReference type="PROSITE-ProRule" id="PRU00023"/>
    </source>
</evidence>
<keyword evidence="5" id="KW-1185">Reference proteome</keyword>
<dbReference type="InterPro" id="IPR056884">
    <property type="entry name" value="NPHP3-like_N"/>
</dbReference>
<dbReference type="PROSITE" id="PS50088">
    <property type="entry name" value="ANK_REPEAT"/>
    <property type="match status" value="4"/>
</dbReference>
<feature type="repeat" description="ANK" evidence="2">
    <location>
        <begin position="532"/>
        <end position="564"/>
    </location>
</feature>